<dbReference type="EMBL" id="BPLQ01004544">
    <property type="protein sequence ID" value="GIY08701.1"/>
    <property type="molecule type" value="Genomic_DNA"/>
</dbReference>
<gene>
    <name evidence="3" type="primary">uqcc1</name>
    <name evidence="3" type="ORF">CDAR_23961</name>
</gene>
<dbReference type="GO" id="GO:0034551">
    <property type="term" value="P:mitochondrial respiratory chain complex III assembly"/>
    <property type="evidence" value="ECO:0007669"/>
    <property type="project" value="TreeGrafter"/>
</dbReference>
<dbReference type="InterPro" id="IPR021150">
    <property type="entry name" value="Ubiq_cyt_c_chap"/>
</dbReference>
<evidence type="ECO:0000256" key="1">
    <source>
        <dbReference type="ARBA" id="ARBA00006407"/>
    </source>
</evidence>
<dbReference type="InterPro" id="IPR007129">
    <property type="entry name" value="Ubiqinol_cyt_c_chaperone_CPB3"/>
</dbReference>
<evidence type="ECO:0000313" key="4">
    <source>
        <dbReference type="Proteomes" id="UP001054837"/>
    </source>
</evidence>
<comment type="similarity">
    <text evidence="1">Belongs to the CBP3 family.</text>
</comment>
<dbReference type="PANTHER" id="PTHR12184">
    <property type="entry name" value="UBIQUINOL-CYTOCHROME C REDUCTASE COMPLEX ASSEMBLY FACTOR 1 FAMILY MEMBER"/>
    <property type="match status" value="1"/>
</dbReference>
<organism evidence="3 4">
    <name type="scientific">Caerostris darwini</name>
    <dbReference type="NCBI Taxonomy" id="1538125"/>
    <lineage>
        <taxon>Eukaryota</taxon>
        <taxon>Metazoa</taxon>
        <taxon>Ecdysozoa</taxon>
        <taxon>Arthropoda</taxon>
        <taxon>Chelicerata</taxon>
        <taxon>Arachnida</taxon>
        <taxon>Araneae</taxon>
        <taxon>Araneomorphae</taxon>
        <taxon>Entelegynae</taxon>
        <taxon>Araneoidea</taxon>
        <taxon>Araneidae</taxon>
        <taxon>Caerostris</taxon>
    </lineage>
</organism>
<dbReference type="PANTHER" id="PTHR12184:SF1">
    <property type="entry name" value="UBIQUINOL-CYTOCHROME-C REDUCTASE COMPLEX ASSEMBLY FACTOR 1"/>
    <property type="match status" value="1"/>
</dbReference>
<dbReference type="GO" id="GO:0005739">
    <property type="term" value="C:mitochondrion"/>
    <property type="evidence" value="ECO:0007669"/>
    <property type="project" value="TreeGrafter"/>
</dbReference>
<feature type="domain" description="Ubiquinol-cytochrome c chaperone" evidence="2">
    <location>
        <begin position="173"/>
        <end position="308"/>
    </location>
</feature>
<keyword evidence="4" id="KW-1185">Reference proteome</keyword>
<reference evidence="3 4" key="1">
    <citation type="submission" date="2021-06" db="EMBL/GenBank/DDBJ databases">
        <title>Caerostris darwini draft genome.</title>
        <authorList>
            <person name="Kono N."/>
            <person name="Arakawa K."/>
        </authorList>
    </citation>
    <scope>NUCLEOTIDE SEQUENCE [LARGE SCALE GENOMIC DNA]</scope>
</reference>
<proteinExistence type="inferred from homology"/>
<sequence>MLLNLKGTATYTEVFKEPTYINCNGVDNLAACHGFPKFSKPRLNAANIIYYRTKYIKQVSHRLIFPNVSFAVASKVQQPSSLPMPSNRNHPYHIIEKRNKNNKIFRDIKNDNSKFQHVKYFSTSLNFRSSRFISWIKIKLYDLISSSAKTRLGASLTYEKCGDKLNYNEFFKYFDLPDTFNSWFLTIQLHIWMCTVVTVSEKNGSTFRNHLIDSMWTDVELRLQQLKEIRRSARKKYLKEIDDQFVAALISYDEGLLCDDTVLAAAAWRTLYGFRPVDPRLLEAVVSYIRMQVDHLDSLNTEDIMHRGSVTFLPIKSNIHHIPSE</sequence>
<evidence type="ECO:0000313" key="3">
    <source>
        <dbReference type="EMBL" id="GIY08701.1"/>
    </source>
</evidence>
<comment type="caution">
    <text evidence="3">The sequence shown here is derived from an EMBL/GenBank/DDBJ whole genome shotgun (WGS) entry which is preliminary data.</text>
</comment>
<dbReference type="Proteomes" id="UP001054837">
    <property type="component" value="Unassembled WGS sequence"/>
</dbReference>
<dbReference type="Pfam" id="PF03981">
    <property type="entry name" value="Ubiq_cyt_C_chap"/>
    <property type="match status" value="1"/>
</dbReference>
<name>A0AAV4QIC6_9ARAC</name>
<evidence type="ECO:0000259" key="2">
    <source>
        <dbReference type="Pfam" id="PF03981"/>
    </source>
</evidence>
<dbReference type="AlphaFoldDB" id="A0AAV4QIC6"/>
<accession>A0AAV4QIC6</accession>
<protein>
    <submittedName>
        <fullName evidence="3">Ubiquinol-cytochrome-c reductase complex assembly factor 1</fullName>
    </submittedName>
</protein>